<sequence length="39" mass="4317">MFTGTQESPPCFPNCLPARLHKDGAFDAACERPVKLRLV</sequence>
<evidence type="ECO:0000313" key="1">
    <source>
        <dbReference type="EMBL" id="ARE84736.1"/>
    </source>
</evidence>
<dbReference type="AlphaFoldDB" id="A0A1V0RSR7"/>
<gene>
    <name evidence="1" type="ORF">ROSMUCSMR3_03274</name>
</gene>
<accession>A0A1V0RSR7</accession>
<organism evidence="1 2">
    <name type="scientific">Roseovarius mucosus</name>
    <dbReference type="NCBI Taxonomy" id="215743"/>
    <lineage>
        <taxon>Bacteria</taxon>
        <taxon>Pseudomonadati</taxon>
        <taxon>Pseudomonadota</taxon>
        <taxon>Alphaproteobacteria</taxon>
        <taxon>Rhodobacterales</taxon>
        <taxon>Roseobacteraceae</taxon>
        <taxon>Roseovarius</taxon>
    </lineage>
</organism>
<protein>
    <submittedName>
        <fullName evidence="1">Uncharacterized protein</fullName>
    </submittedName>
</protein>
<dbReference type="EMBL" id="CP020474">
    <property type="protein sequence ID" value="ARE84736.1"/>
    <property type="molecule type" value="Genomic_DNA"/>
</dbReference>
<name>A0A1V0RSR7_9RHOB</name>
<evidence type="ECO:0000313" key="2">
    <source>
        <dbReference type="Proteomes" id="UP000192273"/>
    </source>
</evidence>
<proteinExistence type="predicted"/>
<reference evidence="1 2" key="1">
    <citation type="submission" date="2017-03" db="EMBL/GenBank/DDBJ databases">
        <title>Genome Sequence of Roseovarius mucosus strain SMR3 Isolated from a culture of the Diatom Skeletonema marinoi.</title>
        <authorList>
            <person name="Topel M."/>
            <person name="Pinder M."/>
            <person name="Johansson O.N."/>
            <person name="Kourtchenko O."/>
            <person name="Godhe A."/>
            <person name="Clarke A.K."/>
        </authorList>
    </citation>
    <scope>NUCLEOTIDE SEQUENCE [LARGE SCALE GENOMIC DNA]</scope>
    <source>
        <strain evidence="1 2">SMR3</strain>
    </source>
</reference>
<keyword evidence="2" id="KW-1185">Reference proteome</keyword>
<dbReference type="Proteomes" id="UP000192273">
    <property type="component" value="Chromosome"/>
</dbReference>
<dbReference type="KEGG" id="rmm:ROSMUCSMR3_03274"/>